<keyword evidence="1" id="KW-0812">Transmembrane</keyword>
<comment type="caution">
    <text evidence="2">The sequence shown here is derived from an EMBL/GenBank/DDBJ whole genome shotgun (WGS) entry which is preliminary data.</text>
</comment>
<name>A0A067WBF0_9HYPH</name>
<reference evidence="2 3" key="1">
    <citation type="submission" date="2012-04" db="EMBL/GenBank/DDBJ databases">
        <title>The Genome Sequence of Bartonella rochalimae BMGH.</title>
        <authorList>
            <consortium name="The Broad Institute Genome Sequencing Platform"/>
            <consortium name="The Broad Institute Genome Sequencing Center for Infectious Disease"/>
            <person name="Feldgarden M."/>
            <person name="Kirby J."/>
            <person name="Kosoy M."/>
            <person name="Birtles R."/>
            <person name="Probert W.S."/>
            <person name="Chiaraviglio L."/>
            <person name="Walker B."/>
            <person name="Young S.K."/>
            <person name="Zeng Q."/>
            <person name="Gargeya S."/>
            <person name="Fitzgerald M."/>
            <person name="Haas B."/>
            <person name="Abouelleil A."/>
            <person name="Alvarado L."/>
            <person name="Arachchi H.M."/>
            <person name="Berlin A.M."/>
            <person name="Chapman S.B."/>
            <person name="Goldberg J."/>
            <person name="Griggs A."/>
            <person name="Gujja S."/>
            <person name="Hansen M."/>
            <person name="Howarth C."/>
            <person name="Imamovic A."/>
            <person name="Larimer J."/>
            <person name="McCowen C."/>
            <person name="Montmayeur A."/>
            <person name="Murphy C."/>
            <person name="Neiman D."/>
            <person name="Pearson M."/>
            <person name="Priest M."/>
            <person name="Roberts A."/>
            <person name="Saif S."/>
            <person name="Shea T."/>
            <person name="Sisk P."/>
            <person name="Sykes S."/>
            <person name="Wortman J."/>
            <person name="Nusbaum C."/>
            <person name="Birren B."/>
        </authorList>
    </citation>
    <scope>NUCLEOTIDE SEQUENCE [LARGE SCALE GENOMIC DNA]</scope>
    <source>
        <strain evidence="2 3">ATCC BAA-1498</strain>
    </source>
</reference>
<proteinExistence type="predicted"/>
<evidence type="ECO:0000313" key="3">
    <source>
        <dbReference type="Proteomes" id="UP000027336"/>
    </source>
</evidence>
<keyword evidence="1" id="KW-0472">Membrane</keyword>
<dbReference type="HOGENOM" id="CLU_482885_0_0_5"/>
<evidence type="ECO:0000313" key="2">
    <source>
        <dbReference type="EMBL" id="KEC56246.1"/>
    </source>
</evidence>
<organism evidence="2 3">
    <name type="scientific">Bartonella rochalimae ATCC BAA-1498</name>
    <dbReference type="NCBI Taxonomy" id="685782"/>
    <lineage>
        <taxon>Bacteria</taxon>
        <taxon>Pseudomonadati</taxon>
        <taxon>Pseudomonadota</taxon>
        <taxon>Alphaproteobacteria</taxon>
        <taxon>Hyphomicrobiales</taxon>
        <taxon>Bartonellaceae</taxon>
        <taxon>Bartonella</taxon>
    </lineage>
</organism>
<dbReference type="AlphaFoldDB" id="A0A067WBF0"/>
<evidence type="ECO:0000256" key="1">
    <source>
        <dbReference type="SAM" id="Phobius"/>
    </source>
</evidence>
<dbReference type="OrthoDB" id="7926122at2"/>
<gene>
    <name evidence="2" type="ORF">O99_00563</name>
</gene>
<protein>
    <submittedName>
        <fullName evidence="2">Uncharacterized protein</fullName>
    </submittedName>
</protein>
<dbReference type="Proteomes" id="UP000027336">
    <property type="component" value="Unassembled WGS sequence"/>
</dbReference>
<dbReference type="RefSeq" id="WP_035006254.1">
    <property type="nucleotide sequence ID" value="NZ_KL407337.1"/>
</dbReference>
<feature type="transmembrane region" description="Helical" evidence="1">
    <location>
        <begin position="15"/>
        <end position="37"/>
    </location>
</feature>
<keyword evidence="1" id="KW-1133">Transmembrane helix</keyword>
<sequence>MANFNSQYQNDHKNWSMYIIGFIFILVLIFVGGFYITKPYLDSFIKKQMVRHSIYAETSEVSIIGKVNLTNIILPTPTGISLKIGAISARPPITFIPGSFTLYNIDLKYDNIHLKIPKMFISNVSLKEKDITIKSRILQPLMRLNVASIFAPDLFFFINNGNKSTEEISIKNFQISDFKNGQIRSIGINNIITNINLASTAENDTRQIGLIIKSDAMKAYNINVGYAHSIIFGTSKTKKSKTVIGSIVLDNMIVDLFQEKDKNISFSLGKFKTSCLKMKPMAHSPEQLIKTYLNARKENNQEGVKAVRNSALLNSLSAITSINLIINKAAIDMPQLKTQLESFELRPSQWQQSIPQKLLVSLNGLSMVSKRMEKNDLDFLKKINFESLNLSGKIDASYNEEKRTLFLDAMSFNIKDIGSGNISAKIINIDQAFFSGQKDAMIFSTQDLSIPEIDLHYKDAGFIDKFFSYLAQNLNDSDNEHNLKEELYDYFYLIVTESLKMLLKDHDEYENISKSFGDFAKNPQTLTIKMRAKDNKGFTAVDLKNILQNDLSNILNKMNLTVKNKASF</sequence>
<dbReference type="EMBL" id="AHPK01000005">
    <property type="protein sequence ID" value="KEC56246.1"/>
    <property type="molecule type" value="Genomic_DNA"/>
</dbReference>
<accession>A0A067WBF0</accession>
<dbReference type="PATRIC" id="fig|685782.3.peg.581"/>
<dbReference type="eggNOG" id="ENOG502ZBU6">
    <property type="taxonomic scope" value="Bacteria"/>
</dbReference>
<keyword evidence="3" id="KW-1185">Reference proteome</keyword>